<reference evidence="3" key="1">
    <citation type="journal article" date="2021" name="Sci. Rep.">
        <title>Diploid genomic architecture of Nitzschia inconspicua, an elite biomass production diatom.</title>
        <authorList>
            <person name="Oliver A."/>
            <person name="Podell S."/>
            <person name="Pinowska A."/>
            <person name="Traller J.C."/>
            <person name="Smith S.R."/>
            <person name="McClure R."/>
            <person name="Beliaev A."/>
            <person name="Bohutskyi P."/>
            <person name="Hill E.A."/>
            <person name="Rabines A."/>
            <person name="Zheng H."/>
            <person name="Allen L.Z."/>
            <person name="Kuo A."/>
            <person name="Grigoriev I.V."/>
            <person name="Allen A.E."/>
            <person name="Hazlebeck D."/>
            <person name="Allen E.E."/>
        </authorList>
    </citation>
    <scope>NUCLEOTIDE SEQUENCE</scope>
    <source>
        <strain evidence="3">Hildebrandi</strain>
    </source>
</reference>
<evidence type="ECO:0000313" key="3">
    <source>
        <dbReference type="EMBL" id="KAG7351724.1"/>
    </source>
</evidence>
<feature type="region of interest" description="Disordered" evidence="1">
    <location>
        <begin position="14"/>
        <end position="41"/>
    </location>
</feature>
<evidence type="ECO:0000256" key="1">
    <source>
        <dbReference type="SAM" id="MobiDB-lite"/>
    </source>
</evidence>
<accession>A0A9K3KXA7</accession>
<feature type="transmembrane region" description="Helical" evidence="2">
    <location>
        <begin position="73"/>
        <end position="94"/>
    </location>
</feature>
<keyword evidence="2" id="KW-0812">Transmembrane</keyword>
<reference evidence="3" key="2">
    <citation type="submission" date="2021-04" db="EMBL/GenBank/DDBJ databases">
        <authorList>
            <person name="Podell S."/>
        </authorList>
    </citation>
    <scope>NUCLEOTIDE SEQUENCE</scope>
    <source>
        <strain evidence="3">Hildebrandi</strain>
    </source>
</reference>
<comment type="caution">
    <text evidence="3">The sequence shown here is derived from an EMBL/GenBank/DDBJ whole genome shotgun (WGS) entry which is preliminary data.</text>
</comment>
<name>A0A9K3KXA7_9STRA</name>
<organism evidence="3 4">
    <name type="scientific">Nitzschia inconspicua</name>
    <dbReference type="NCBI Taxonomy" id="303405"/>
    <lineage>
        <taxon>Eukaryota</taxon>
        <taxon>Sar</taxon>
        <taxon>Stramenopiles</taxon>
        <taxon>Ochrophyta</taxon>
        <taxon>Bacillariophyta</taxon>
        <taxon>Bacillariophyceae</taxon>
        <taxon>Bacillariophycidae</taxon>
        <taxon>Bacillariales</taxon>
        <taxon>Bacillariaceae</taxon>
        <taxon>Nitzschia</taxon>
    </lineage>
</organism>
<keyword evidence="4" id="KW-1185">Reference proteome</keyword>
<dbReference type="Proteomes" id="UP000693970">
    <property type="component" value="Unassembled WGS sequence"/>
</dbReference>
<evidence type="ECO:0000313" key="4">
    <source>
        <dbReference type="Proteomes" id="UP000693970"/>
    </source>
</evidence>
<dbReference type="OrthoDB" id="413762at2759"/>
<dbReference type="EMBL" id="JAGRRH010000017">
    <property type="protein sequence ID" value="KAG7351724.1"/>
    <property type="molecule type" value="Genomic_DNA"/>
</dbReference>
<keyword evidence="2" id="KW-1133">Transmembrane helix</keyword>
<protein>
    <recommendedName>
        <fullName evidence="5">Sulfotransferase domain-containing protein</fullName>
    </recommendedName>
</protein>
<evidence type="ECO:0000256" key="2">
    <source>
        <dbReference type="SAM" id="Phobius"/>
    </source>
</evidence>
<proteinExistence type="predicted"/>
<keyword evidence="2" id="KW-0472">Membrane</keyword>
<feature type="region of interest" description="Disordered" evidence="1">
    <location>
        <begin position="115"/>
        <end position="144"/>
    </location>
</feature>
<sequence length="523" mass="60489">MIAAKIWFINPYPEDRNEEESHDGAASHDGTQQETTEFHDELEDVSLSLTTKTKPLKARSCRNRTSTYRFSHLSVLLAVLVLVGIAVCISFSVWSGERVRSKTNGSMIRCNVNTSTDTVTGGTERMEEQAHTSTSHGASSEEGPSEYLLECAQNRSRDYDSFVDPQYYKLVSGHPALENVLPKFQPDDEWAAAHFPDINIIGLPKAGTSQLYNILVSHPRFRKFHLHSEFCFNLDDDDMHDLIDLTLAGNVSTHDQQKIQQRLHIANEERLHSNKEEHQKWENLNKDTSHGILTVNKCVEPIKFWMQRQYLGRDRGPPSKRGKTILLLRDPAEWLWASWNYWLQIPFEDILPAYKNDWAKEPYQYRSPELFHEYMRAGNRMWPSKHLLEAFRDEKIALYNRILSEAVQNEDILVLKSEDMKPERIETSGFLDKLSSFLGVAKVNFDKSVVHSFTNCGDHKGEENHECDDEEPTMSYTITGNRSMLPQTPELVYLHFTEECQMWKEKFNAEYDDCLAVREKYSI</sequence>
<gene>
    <name evidence="3" type="ORF">IV203_007772</name>
</gene>
<dbReference type="AlphaFoldDB" id="A0A9K3KXA7"/>
<evidence type="ECO:0008006" key="5">
    <source>
        <dbReference type="Google" id="ProtNLM"/>
    </source>
</evidence>